<dbReference type="Gene3D" id="2.30.30.220">
    <property type="entry name" value="SspB-like"/>
    <property type="match status" value="1"/>
</dbReference>
<dbReference type="STRING" id="572477.Alvin_0072"/>
<dbReference type="GO" id="GO:0005840">
    <property type="term" value="C:ribosome"/>
    <property type="evidence" value="ECO:0007669"/>
    <property type="project" value="TreeGrafter"/>
</dbReference>
<accession>D3RUZ5</accession>
<evidence type="ECO:0000313" key="3">
    <source>
        <dbReference type="Proteomes" id="UP000001441"/>
    </source>
</evidence>
<organism evidence="2 3">
    <name type="scientific">Allochromatium vinosum (strain ATCC 17899 / DSM 180 / NBRC 103801 / NCIMB 10441 / D)</name>
    <name type="common">Chromatium vinosum</name>
    <dbReference type="NCBI Taxonomy" id="572477"/>
    <lineage>
        <taxon>Bacteria</taxon>
        <taxon>Pseudomonadati</taxon>
        <taxon>Pseudomonadota</taxon>
        <taxon>Gammaproteobacteria</taxon>
        <taxon>Chromatiales</taxon>
        <taxon>Chromatiaceae</taxon>
        <taxon>Allochromatium</taxon>
    </lineage>
</organism>
<reference evidence="2 3" key="1">
    <citation type="journal article" date="2011" name="Stand. Genomic Sci.">
        <title>Complete genome sequence of Allochromatium vinosum DSM 180(T).</title>
        <authorList>
            <person name="Weissgerber T."/>
            <person name="Zigann R."/>
            <person name="Bruce D."/>
            <person name="Chang Y.J."/>
            <person name="Detter J.C."/>
            <person name="Han C."/>
            <person name="Hauser L."/>
            <person name="Jeffries C.D."/>
            <person name="Land M."/>
            <person name="Munk A.C."/>
            <person name="Tapia R."/>
            <person name="Dahl C."/>
        </authorList>
    </citation>
    <scope>NUCLEOTIDE SEQUENCE [LARGE SCALE GENOMIC DNA]</scope>
    <source>
        <strain evidence="3">ATCC 17899 / DSM 180 / NBRC 103801 / NCIMB 10441 / D</strain>
    </source>
</reference>
<dbReference type="GO" id="GO:0005829">
    <property type="term" value="C:cytosol"/>
    <property type="evidence" value="ECO:0007669"/>
    <property type="project" value="TreeGrafter"/>
</dbReference>
<feature type="region of interest" description="Disordered" evidence="1">
    <location>
        <begin position="105"/>
        <end position="161"/>
    </location>
</feature>
<dbReference type="NCBIfam" id="NF008769">
    <property type="entry name" value="PRK11798.2-5"/>
    <property type="match status" value="1"/>
</dbReference>
<keyword evidence="3" id="KW-1185">Reference proteome</keyword>
<evidence type="ECO:0000313" key="2">
    <source>
        <dbReference type="EMBL" id="ADC61044.1"/>
    </source>
</evidence>
<dbReference type="EMBL" id="CP001896">
    <property type="protein sequence ID" value="ADC61044.1"/>
    <property type="molecule type" value="Genomic_DNA"/>
</dbReference>
<dbReference type="KEGG" id="alv:Alvin_0072"/>
<dbReference type="AlphaFoldDB" id="D3RUZ5"/>
<name>D3RUZ5_ALLVD</name>
<dbReference type="RefSeq" id="WP_012969320.1">
    <property type="nucleotide sequence ID" value="NC_013851.1"/>
</dbReference>
<gene>
    <name evidence="2" type="ordered locus">Alvin_0072</name>
</gene>
<protein>
    <submittedName>
        <fullName evidence="2">Stringent starvation protein B</fullName>
    </submittedName>
</protein>
<dbReference type="PANTHER" id="PTHR37486:SF1">
    <property type="entry name" value="STRINGENT STARVATION PROTEIN B"/>
    <property type="match status" value="1"/>
</dbReference>
<dbReference type="PIRSF" id="PIRSF005276">
    <property type="entry name" value="SspB"/>
    <property type="match status" value="1"/>
</dbReference>
<dbReference type="GO" id="GO:0045732">
    <property type="term" value="P:positive regulation of protein catabolic process"/>
    <property type="evidence" value="ECO:0007669"/>
    <property type="project" value="TreeGrafter"/>
</dbReference>
<dbReference type="eggNOG" id="COG2969">
    <property type="taxonomic scope" value="Bacteria"/>
</dbReference>
<dbReference type="SUPFAM" id="SSF101738">
    <property type="entry name" value="SspB-like"/>
    <property type="match status" value="1"/>
</dbReference>
<evidence type="ECO:0000256" key="1">
    <source>
        <dbReference type="SAM" id="MobiDB-lite"/>
    </source>
</evidence>
<dbReference type="InterPro" id="IPR036760">
    <property type="entry name" value="SspB-like_sf"/>
</dbReference>
<dbReference type="InterPro" id="IPR007481">
    <property type="entry name" value="SspB"/>
</dbReference>
<dbReference type="Pfam" id="PF04386">
    <property type="entry name" value="SspB"/>
    <property type="match status" value="1"/>
</dbReference>
<sequence length="161" mass="17333">MNDTTDDRMTSSKPYLVRAIYEWILDNQMTPHLVVDADFPDTRVPMEFVADGRIVLNIAPGAVRGLVIGNEWIEFGARFGGTAREVLVPTEAVVGIFTRENGQGMVFPDPTYPEPTQAANAPAASGPRLTSLPNTQGSAGDKPSPDRPKGKKGAPTLKVVK</sequence>
<dbReference type="HOGENOM" id="CLU_118425_1_0_6"/>
<proteinExistence type="predicted"/>
<dbReference type="Proteomes" id="UP000001441">
    <property type="component" value="Chromosome"/>
</dbReference>
<dbReference type="PANTHER" id="PTHR37486">
    <property type="entry name" value="STRINGENT STARVATION PROTEIN B"/>
    <property type="match status" value="1"/>
</dbReference>